<dbReference type="CDD" id="cd00081">
    <property type="entry name" value="Hint"/>
    <property type="match status" value="1"/>
</dbReference>
<dbReference type="InterPro" id="IPR030934">
    <property type="entry name" value="Intein_C"/>
</dbReference>
<keyword evidence="5" id="KW-1185">Reference proteome</keyword>
<dbReference type="Pfam" id="PF07591">
    <property type="entry name" value="PT-HINT"/>
    <property type="match status" value="1"/>
</dbReference>
<dbReference type="InterPro" id="IPR003587">
    <property type="entry name" value="Hint_dom_N"/>
</dbReference>
<dbReference type="SUPFAM" id="SSF51294">
    <property type="entry name" value="Hedgehog/intein (Hint) domain"/>
    <property type="match status" value="1"/>
</dbReference>
<feature type="compositionally biased region" description="Acidic residues" evidence="2">
    <location>
        <begin position="36"/>
        <end position="88"/>
    </location>
</feature>
<keyword evidence="1" id="KW-0175">Coiled coil</keyword>
<dbReference type="EMBL" id="JACHJT010000001">
    <property type="protein sequence ID" value="MBB4930358.1"/>
    <property type="molecule type" value="Genomic_DNA"/>
</dbReference>
<evidence type="ECO:0000313" key="4">
    <source>
        <dbReference type="EMBL" id="MBB4930358.1"/>
    </source>
</evidence>
<accession>A0A7W7W1I4</accession>
<organism evidence="4 5">
    <name type="scientific">Lipingzhangella halophila</name>
    <dbReference type="NCBI Taxonomy" id="1783352"/>
    <lineage>
        <taxon>Bacteria</taxon>
        <taxon>Bacillati</taxon>
        <taxon>Actinomycetota</taxon>
        <taxon>Actinomycetes</taxon>
        <taxon>Streptosporangiales</taxon>
        <taxon>Nocardiopsidaceae</taxon>
        <taxon>Lipingzhangella</taxon>
    </lineage>
</organism>
<dbReference type="AlphaFoldDB" id="A0A7W7W1I4"/>
<feature type="region of interest" description="Disordered" evidence="2">
    <location>
        <begin position="360"/>
        <end position="401"/>
    </location>
</feature>
<protein>
    <recommendedName>
        <fullName evidence="3">Hint domain-containing protein</fullName>
    </recommendedName>
</protein>
<evidence type="ECO:0000256" key="2">
    <source>
        <dbReference type="SAM" id="MobiDB-lite"/>
    </source>
</evidence>
<feature type="region of interest" description="Disordered" evidence="2">
    <location>
        <begin position="35"/>
        <end position="88"/>
    </location>
</feature>
<comment type="caution">
    <text evidence="4">The sequence shown here is derived from an EMBL/GenBank/DDBJ whole genome shotgun (WGS) entry which is preliminary data.</text>
</comment>
<dbReference type="PROSITE" id="PS50818">
    <property type="entry name" value="INTEIN_C_TER"/>
    <property type="match status" value="1"/>
</dbReference>
<evidence type="ECO:0000256" key="1">
    <source>
        <dbReference type="SAM" id="Coils"/>
    </source>
</evidence>
<feature type="coiled-coil region" evidence="1">
    <location>
        <begin position="98"/>
        <end position="139"/>
    </location>
</feature>
<dbReference type="InterPro" id="IPR036844">
    <property type="entry name" value="Hint_dom_sf"/>
</dbReference>
<feature type="domain" description="Hint" evidence="3">
    <location>
        <begin position="212"/>
        <end position="311"/>
    </location>
</feature>
<name>A0A7W7W1I4_9ACTN</name>
<reference evidence="4 5" key="1">
    <citation type="submission" date="2020-08" db="EMBL/GenBank/DDBJ databases">
        <title>Sequencing the genomes of 1000 actinobacteria strains.</title>
        <authorList>
            <person name="Klenk H.-P."/>
        </authorList>
    </citation>
    <scope>NUCLEOTIDE SEQUENCE [LARGE SCALE GENOMIC DNA]</scope>
    <source>
        <strain evidence="4 5">DSM 102030</strain>
    </source>
</reference>
<dbReference type="Proteomes" id="UP000523007">
    <property type="component" value="Unassembled WGS sequence"/>
</dbReference>
<dbReference type="Gene3D" id="2.170.16.10">
    <property type="entry name" value="Hedgehog/Intein (Hint) domain"/>
    <property type="match status" value="1"/>
</dbReference>
<gene>
    <name evidence="4" type="ORF">F4561_001178</name>
</gene>
<evidence type="ECO:0000259" key="3">
    <source>
        <dbReference type="SMART" id="SM00306"/>
    </source>
</evidence>
<sequence>MVLLVAGITAAVMAFGLPGDVRSLLERSMCLIPGDQECEDPAAGEGDESGDGSGGEDDESGDEDDESGGGEESGDEGDGGEESGDDAADIDPELTEALIGAEGELADAEEELEDAQSDFDEIKDELLQLLKELIGLQDAEDCLTEGDIVACIWTVVGFAPWGKAAKVAKKIPAIARLVTKWRRRSGRLDDAEDAASTARGNRDEALEACTSRNSFVAGTPVLLANGGYRPIEEIGIGDLVRTTDPASGETRAGAVTNTISGEGPKDLVDVWILTGEGAERVTSTGEHRFRVDGTWMPAADLSPGDRLRTAAGSTAVVSGLNGFAAHRDVYDLTVATTHTYYVGQGAGNALVHNAGPCPDLDSLSQSARKPAKGPGKTQAGRSYQKHRDRGELPDVPNSELKNAGEELVDDILTSPDTRVQNVTGGQGKGGTRFIMSRPGQRDVGITYDANGEFLYFGLF</sequence>
<dbReference type="SMART" id="SM00306">
    <property type="entry name" value="HintN"/>
    <property type="match status" value="1"/>
</dbReference>
<evidence type="ECO:0000313" key="5">
    <source>
        <dbReference type="Proteomes" id="UP000523007"/>
    </source>
</evidence>
<proteinExistence type="predicted"/>
<dbReference type="NCBIfam" id="TIGR01443">
    <property type="entry name" value="intein_Cterm"/>
    <property type="match status" value="1"/>
</dbReference>